<name>A0A261RDX4_9BORD</name>
<reference evidence="3" key="1">
    <citation type="submission" date="2017-05" db="EMBL/GenBank/DDBJ databases">
        <title>Complete and WGS of Bordetella genogroups.</title>
        <authorList>
            <person name="Spilker T."/>
            <person name="Lipuma J."/>
        </authorList>
    </citation>
    <scope>NUCLEOTIDE SEQUENCE [LARGE SCALE GENOMIC DNA]</scope>
    <source>
        <strain evidence="3">AU18089</strain>
    </source>
</reference>
<dbReference type="RefSeq" id="WP_094796543.1">
    <property type="nucleotide sequence ID" value="NZ_NEVK01000004.1"/>
</dbReference>
<evidence type="ECO:0000313" key="3">
    <source>
        <dbReference type="Proteomes" id="UP000216947"/>
    </source>
</evidence>
<feature type="compositionally biased region" description="Low complexity" evidence="1">
    <location>
        <begin position="100"/>
        <end position="113"/>
    </location>
</feature>
<dbReference type="AlphaFoldDB" id="A0A261RDX4"/>
<keyword evidence="3" id="KW-1185">Reference proteome</keyword>
<organism evidence="2 3">
    <name type="scientific">Bordetella genomosp. 7</name>
    <dbReference type="NCBI Taxonomy" id="1416805"/>
    <lineage>
        <taxon>Bacteria</taxon>
        <taxon>Pseudomonadati</taxon>
        <taxon>Pseudomonadota</taxon>
        <taxon>Betaproteobacteria</taxon>
        <taxon>Burkholderiales</taxon>
        <taxon>Alcaligenaceae</taxon>
        <taxon>Bordetella</taxon>
    </lineage>
</organism>
<evidence type="ECO:0000256" key="1">
    <source>
        <dbReference type="SAM" id="MobiDB-lite"/>
    </source>
</evidence>
<protein>
    <submittedName>
        <fullName evidence="2">Uncharacterized protein</fullName>
    </submittedName>
</protein>
<comment type="caution">
    <text evidence="2">The sequence shown here is derived from an EMBL/GenBank/DDBJ whole genome shotgun (WGS) entry which is preliminary data.</text>
</comment>
<feature type="compositionally biased region" description="Basic and acidic residues" evidence="1">
    <location>
        <begin position="46"/>
        <end position="60"/>
    </location>
</feature>
<accession>A0A261RDX4</accession>
<dbReference type="EMBL" id="NEVK01000004">
    <property type="protein sequence ID" value="OZI22543.1"/>
    <property type="molecule type" value="Genomic_DNA"/>
</dbReference>
<dbReference type="Proteomes" id="UP000216947">
    <property type="component" value="Unassembled WGS sequence"/>
</dbReference>
<sequence>MPHSNNPTPDHPRGRHVSPLSEGAQVPHSDLGPAEGNNGVGAAPDARNEHELSGDRERAQEQGSSPAPADTGRRQDSSSSPPGLAAPQTPHPGTHGSGTGAEAEPYEAGAESGNYEGEGFNRGYGVAPGARQDRSDGYRDARHGKFGDVQDDEDLYGEGPPRASED</sequence>
<feature type="region of interest" description="Disordered" evidence="1">
    <location>
        <begin position="1"/>
        <end position="166"/>
    </location>
</feature>
<proteinExistence type="predicted"/>
<feature type="compositionally biased region" description="Basic and acidic residues" evidence="1">
    <location>
        <begin position="131"/>
        <end position="148"/>
    </location>
</feature>
<evidence type="ECO:0000313" key="2">
    <source>
        <dbReference type="EMBL" id="OZI22543.1"/>
    </source>
</evidence>
<gene>
    <name evidence="2" type="ORF">CAL19_08430</name>
</gene>